<sequence>MKTVLSHLGKLIYRITGWSYDEIPAEEWQPKQLFIGFPHTSNMDTVMSFTYAKVIKVDAKVLIKSDWFFWPMSSFLNALGGIPIVREKGSGFVDNIIKEFKSQKKFILAIVPEGTRKKIEKIKTGFWNIAKGADVPVACWFFDNKRKKMTWVGHLIPGDNLVEDLLKLENMYKKHGYQIPLGDINQYKKIKGGQ</sequence>
<keyword evidence="2" id="KW-0808">Transferase</keyword>
<dbReference type="GO" id="GO:0016746">
    <property type="term" value="F:acyltransferase activity"/>
    <property type="evidence" value="ECO:0007669"/>
    <property type="project" value="UniProtKB-KW"/>
</dbReference>
<accession>A0A1W1HIK4</accession>
<dbReference type="InterPro" id="IPR002123">
    <property type="entry name" value="Plipid/glycerol_acylTrfase"/>
</dbReference>
<evidence type="ECO:0000259" key="1">
    <source>
        <dbReference type="SMART" id="SM00563"/>
    </source>
</evidence>
<dbReference type="RefSeq" id="WP_080801832.1">
    <property type="nucleotide sequence ID" value="NZ_LT828542.1"/>
</dbReference>
<dbReference type="EMBL" id="FWEV01000307">
    <property type="protein sequence ID" value="SLM32309.1"/>
    <property type="molecule type" value="Genomic_DNA"/>
</dbReference>
<dbReference type="SMART" id="SM00563">
    <property type="entry name" value="PlsC"/>
    <property type="match status" value="1"/>
</dbReference>
<evidence type="ECO:0000313" key="2">
    <source>
        <dbReference type="EMBL" id="SLM32309.1"/>
    </source>
</evidence>
<reference evidence="2 3" key="1">
    <citation type="submission" date="2017-03" db="EMBL/GenBank/DDBJ databases">
        <authorList>
            <person name="Afonso C.L."/>
            <person name="Miller P.J."/>
            <person name="Scott M.A."/>
            <person name="Spackman E."/>
            <person name="Goraichik I."/>
            <person name="Dimitrov K.M."/>
            <person name="Suarez D.L."/>
            <person name="Swayne D.E."/>
        </authorList>
    </citation>
    <scope>NUCLEOTIDE SEQUENCE [LARGE SCALE GENOMIC DNA]</scope>
    <source>
        <strain evidence="2">PRJEB14757</strain>
    </source>
</reference>
<dbReference type="SUPFAM" id="SSF69593">
    <property type="entry name" value="Glycerol-3-phosphate (1)-acyltransferase"/>
    <property type="match status" value="1"/>
</dbReference>
<dbReference type="STRING" id="1246637.MTBBW1_630003"/>
<evidence type="ECO:0000313" key="3">
    <source>
        <dbReference type="Proteomes" id="UP000191931"/>
    </source>
</evidence>
<keyword evidence="2" id="KW-0012">Acyltransferase</keyword>
<organism evidence="2 3">
    <name type="scientific">Desulfamplus magnetovallimortis</name>
    <dbReference type="NCBI Taxonomy" id="1246637"/>
    <lineage>
        <taxon>Bacteria</taxon>
        <taxon>Pseudomonadati</taxon>
        <taxon>Thermodesulfobacteriota</taxon>
        <taxon>Desulfobacteria</taxon>
        <taxon>Desulfobacterales</taxon>
        <taxon>Desulfobacteraceae</taxon>
        <taxon>Desulfamplus</taxon>
    </lineage>
</organism>
<dbReference type="Pfam" id="PF01553">
    <property type="entry name" value="Acyltransferase"/>
    <property type="match status" value="1"/>
</dbReference>
<keyword evidence="3" id="KW-1185">Reference proteome</keyword>
<dbReference type="AlphaFoldDB" id="A0A1W1HIK4"/>
<proteinExistence type="predicted"/>
<dbReference type="Proteomes" id="UP000191931">
    <property type="component" value="Unassembled WGS sequence"/>
</dbReference>
<gene>
    <name evidence="2" type="ORF">MTBBW1_630003</name>
</gene>
<protein>
    <submittedName>
        <fullName evidence="2">Phospholipid/glycerol acyltransferase</fullName>
    </submittedName>
</protein>
<dbReference type="OrthoDB" id="9796839at2"/>
<feature type="domain" description="Phospholipid/glycerol acyltransferase" evidence="1">
    <location>
        <begin position="33"/>
        <end position="142"/>
    </location>
</feature>
<name>A0A1W1HIK4_9BACT</name>